<reference evidence="3 4" key="1">
    <citation type="submission" date="2017-09" db="EMBL/GenBank/DDBJ databases">
        <title>Complete genome sequence of Janthinobacterium svalbardensis PAMC 27463.</title>
        <authorList>
            <person name="Cho Y.-J."/>
            <person name="Cho A."/>
            <person name="Kim O.-S."/>
            <person name="Lee J.-I."/>
        </authorList>
    </citation>
    <scope>NUCLEOTIDE SEQUENCE [LARGE SCALE GENOMIC DNA]</scope>
    <source>
        <strain evidence="3 4">PAMC 27463</strain>
    </source>
</reference>
<dbReference type="PANTHER" id="PTHR34220">
    <property type="entry name" value="SENSOR HISTIDINE KINASE YPDA"/>
    <property type="match status" value="1"/>
</dbReference>
<organism evidence="3 4">
    <name type="scientific">Janthinobacterium svalbardensis</name>
    <dbReference type="NCBI Taxonomy" id="368607"/>
    <lineage>
        <taxon>Bacteria</taxon>
        <taxon>Pseudomonadati</taxon>
        <taxon>Pseudomonadota</taxon>
        <taxon>Betaproteobacteria</taxon>
        <taxon>Burkholderiales</taxon>
        <taxon>Oxalobacteraceae</taxon>
        <taxon>Janthinobacterium</taxon>
    </lineage>
</organism>
<dbReference type="SUPFAM" id="SSF55874">
    <property type="entry name" value="ATPase domain of HSP90 chaperone/DNA topoisomerase II/histidine kinase"/>
    <property type="match status" value="1"/>
</dbReference>
<name>A0A290WWR7_9BURK</name>
<evidence type="ECO:0000313" key="3">
    <source>
        <dbReference type="EMBL" id="ATD61365.1"/>
    </source>
</evidence>
<feature type="domain" description="Signal transduction histidine kinase internal region" evidence="2">
    <location>
        <begin position="245"/>
        <end position="321"/>
    </location>
</feature>
<dbReference type="InterPro" id="IPR010559">
    <property type="entry name" value="Sig_transdc_His_kin_internal"/>
</dbReference>
<feature type="transmembrane region" description="Helical" evidence="1">
    <location>
        <begin position="101"/>
        <end position="119"/>
    </location>
</feature>
<gene>
    <name evidence="3" type="ORF">CNX70_15280</name>
</gene>
<dbReference type="Proteomes" id="UP000218437">
    <property type="component" value="Chromosome"/>
</dbReference>
<evidence type="ECO:0000256" key="1">
    <source>
        <dbReference type="SAM" id="Phobius"/>
    </source>
</evidence>
<sequence>MGAGKPSGRRQRQSADLCKCGIIQPLRACPDLRGARGAIAARPRRASLVPGKACFMPAAIAGRVALPYSAALMAIPGAVTFMFTLRSAIDGLRTCLSARRLCVAGLAALFEFALFTLSWEDPLGYLAMAVFLPALAALLAYGLFERWPRRLPGRLPRWVLQVVGVALAIMLTLASLYLFNTKPGAPPFWQVPERLQSYVSLAFLGLLLGPWTAMAALLRQRDARVREAERRRGELERQARDARVWLLQAQVQPHFLFNTLASLQALLDAGSSHAAPVLAHLVTYLRAAVPRLSEAATRLEQELEMVRAYLVLMQMRMPDRLQFGIDVAPGCERLQCPPMTLMTLVENAVRHGIDPCMDGGRIDVLITEANGRCHIEVSDTGAGLQAGSPGLGTGLGSLRERLALMFGGEAALRISELAPTVSVFP</sequence>
<keyword evidence="1" id="KW-0472">Membrane</keyword>
<dbReference type="KEGG" id="jsv:CNX70_15280"/>
<feature type="transmembrane region" description="Helical" evidence="1">
    <location>
        <begin position="65"/>
        <end position="89"/>
    </location>
</feature>
<proteinExistence type="predicted"/>
<keyword evidence="1" id="KW-1133">Transmembrane helix</keyword>
<dbReference type="PANTHER" id="PTHR34220:SF9">
    <property type="entry name" value="SIGNAL TRANSDUCTION HISTIDINE KINASE INTERNAL REGION DOMAIN-CONTAINING PROTEIN"/>
    <property type="match status" value="1"/>
</dbReference>
<dbReference type="Pfam" id="PF06580">
    <property type="entry name" value="His_kinase"/>
    <property type="match status" value="1"/>
</dbReference>
<dbReference type="GO" id="GO:0016020">
    <property type="term" value="C:membrane"/>
    <property type="evidence" value="ECO:0007669"/>
    <property type="project" value="InterPro"/>
</dbReference>
<keyword evidence="1" id="KW-0812">Transmembrane</keyword>
<feature type="transmembrane region" description="Helical" evidence="1">
    <location>
        <begin position="125"/>
        <end position="144"/>
    </location>
</feature>
<keyword evidence="3" id="KW-0418">Kinase</keyword>
<accession>A0A290WWR7</accession>
<feature type="transmembrane region" description="Helical" evidence="1">
    <location>
        <begin position="156"/>
        <end position="178"/>
    </location>
</feature>
<dbReference type="AlphaFoldDB" id="A0A290WWR7"/>
<dbReference type="GO" id="GO:0000155">
    <property type="term" value="F:phosphorelay sensor kinase activity"/>
    <property type="evidence" value="ECO:0007669"/>
    <property type="project" value="InterPro"/>
</dbReference>
<feature type="transmembrane region" description="Helical" evidence="1">
    <location>
        <begin position="198"/>
        <end position="218"/>
    </location>
</feature>
<protein>
    <submittedName>
        <fullName evidence="3">Sensor histidine kinase</fullName>
    </submittedName>
</protein>
<dbReference type="InterPro" id="IPR036890">
    <property type="entry name" value="HATPase_C_sf"/>
</dbReference>
<keyword evidence="4" id="KW-1185">Reference proteome</keyword>
<evidence type="ECO:0000313" key="4">
    <source>
        <dbReference type="Proteomes" id="UP000218437"/>
    </source>
</evidence>
<dbReference type="Gene3D" id="3.30.565.10">
    <property type="entry name" value="Histidine kinase-like ATPase, C-terminal domain"/>
    <property type="match status" value="1"/>
</dbReference>
<dbReference type="InterPro" id="IPR050640">
    <property type="entry name" value="Bact_2-comp_sensor_kinase"/>
</dbReference>
<keyword evidence="3" id="KW-0808">Transferase</keyword>
<dbReference type="EMBL" id="CP023422">
    <property type="protein sequence ID" value="ATD61365.1"/>
    <property type="molecule type" value="Genomic_DNA"/>
</dbReference>
<evidence type="ECO:0000259" key="2">
    <source>
        <dbReference type="Pfam" id="PF06580"/>
    </source>
</evidence>